<keyword evidence="1" id="KW-0472">Membrane</keyword>
<protein>
    <recommendedName>
        <fullName evidence="4">Solute-binding protein family 3/N-terminal domain-containing protein</fullName>
    </recommendedName>
</protein>
<dbReference type="STRING" id="338969.Rfer_2264"/>
<evidence type="ECO:0000256" key="1">
    <source>
        <dbReference type="SAM" id="Phobius"/>
    </source>
</evidence>
<dbReference type="AlphaFoldDB" id="Q21W67"/>
<gene>
    <name evidence="2" type="ordered locus">Rfer_2264</name>
</gene>
<name>Q21W67_ALBFT</name>
<dbReference type="eggNOG" id="COG0834">
    <property type="taxonomic scope" value="Bacteria"/>
</dbReference>
<dbReference type="SUPFAM" id="SSF53850">
    <property type="entry name" value="Periplasmic binding protein-like II"/>
    <property type="match status" value="1"/>
</dbReference>
<dbReference type="KEGG" id="rfr:Rfer_2264"/>
<keyword evidence="1" id="KW-0812">Transmembrane</keyword>
<accession>Q21W67</accession>
<dbReference type="Proteomes" id="UP000008332">
    <property type="component" value="Chromosome"/>
</dbReference>
<feature type="transmembrane region" description="Helical" evidence="1">
    <location>
        <begin position="32"/>
        <end position="54"/>
    </location>
</feature>
<dbReference type="EMBL" id="CP000267">
    <property type="protein sequence ID" value="ABD69986.1"/>
    <property type="molecule type" value="Genomic_DNA"/>
</dbReference>
<evidence type="ECO:0008006" key="4">
    <source>
        <dbReference type="Google" id="ProtNLM"/>
    </source>
</evidence>
<organism evidence="2 3">
    <name type="scientific">Albidiferax ferrireducens (strain ATCC BAA-621 / DSM 15236 / T118)</name>
    <name type="common">Rhodoferax ferrireducens</name>
    <dbReference type="NCBI Taxonomy" id="338969"/>
    <lineage>
        <taxon>Bacteria</taxon>
        <taxon>Pseudomonadati</taxon>
        <taxon>Pseudomonadota</taxon>
        <taxon>Betaproteobacteria</taxon>
        <taxon>Burkholderiales</taxon>
        <taxon>Comamonadaceae</taxon>
        <taxon>Rhodoferax</taxon>
    </lineage>
</organism>
<proteinExistence type="predicted"/>
<keyword evidence="3" id="KW-1185">Reference proteome</keyword>
<evidence type="ECO:0000313" key="3">
    <source>
        <dbReference type="Proteomes" id="UP000008332"/>
    </source>
</evidence>
<keyword evidence="1" id="KW-1133">Transmembrane helix</keyword>
<dbReference type="Gene3D" id="3.40.190.10">
    <property type="entry name" value="Periplasmic binding protein-like II"/>
    <property type="match status" value="1"/>
</dbReference>
<dbReference type="HOGENOM" id="CLU_066015_0_1_4"/>
<sequence length="314" mass="35608">MQIRAQFQLQGLSIDAPARRVTTSGLCTWRMLYSLVLALVCAHLLTLTTLVMAASTPLTYFPAGLIYEYRWKLLELALAHTQDGSAATQLNPYTEDITQNRGVQLLQAGAIDVIALGTNVERESQMAPVKIDILRGIVGFRIFVIRAIDQQRIANLDEQAMRQQLTFGLNSQWADVPVMRANGFTVETSTSYENLFGMLAAKRFDAFPRGLNEASRELEERKVNYPQLAVEKTKALFFPFPVYFWVKKDNKALARRIEHGLTLALVDGSFRKLFETYHAKEIAALAKEKRLVIRLSNPNLPPGNPEPDTHWWWR</sequence>
<dbReference type="OrthoDB" id="547680at2"/>
<evidence type="ECO:0000313" key="2">
    <source>
        <dbReference type="EMBL" id="ABD69986.1"/>
    </source>
</evidence>
<reference evidence="3" key="1">
    <citation type="submission" date="2006-02" db="EMBL/GenBank/DDBJ databases">
        <title>Complete sequence of chromosome of Rhodoferax ferrireducens DSM 15236.</title>
        <authorList>
            <person name="Copeland A."/>
            <person name="Lucas S."/>
            <person name="Lapidus A."/>
            <person name="Barry K."/>
            <person name="Detter J.C."/>
            <person name="Glavina del Rio T."/>
            <person name="Hammon N."/>
            <person name="Israni S."/>
            <person name="Pitluck S."/>
            <person name="Brettin T."/>
            <person name="Bruce D."/>
            <person name="Han C."/>
            <person name="Tapia R."/>
            <person name="Gilna P."/>
            <person name="Kiss H."/>
            <person name="Schmutz J."/>
            <person name="Larimer F."/>
            <person name="Land M."/>
            <person name="Kyrpides N."/>
            <person name="Ivanova N."/>
            <person name="Richardson P."/>
        </authorList>
    </citation>
    <scope>NUCLEOTIDE SEQUENCE [LARGE SCALE GENOMIC DNA]</scope>
    <source>
        <strain evidence="3">ATCC BAA-621 / DSM 15236 / T118</strain>
    </source>
</reference>